<dbReference type="EMBL" id="JAQJZL010000004">
    <property type="protein sequence ID" value="KAJ6043905.1"/>
    <property type="molecule type" value="Genomic_DNA"/>
</dbReference>
<feature type="region of interest" description="Disordered" evidence="1">
    <location>
        <begin position="41"/>
        <end position="67"/>
    </location>
</feature>
<gene>
    <name evidence="2" type="ORF">N7460_005260</name>
</gene>
<evidence type="ECO:0000313" key="3">
    <source>
        <dbReference type="Proteomes" id="UP001219568"/>
    </source>
</evidence>
<evidence type="ECO:0000313" key="2">
    <source>
        <dbReference type="EMBL" id="KAJ6043905.1"/>
    </source>
</evidence>
<comment type="caution">
    <text evidence="2">The sequence shown here is derived from an EMBL/GenBank/DDBJ whole genome shotgun (WGS) entry which is preliminary data.</text>
</comment>
<proteinExistence type="predicted"/>
<dbReference type="AlphaFoldDB" id="A0AAD6IDH8"/>
<protein>
    <submittedName>
        <fullName evidence="2">Uncharacterized protein</fullName>
    </submittedName>
</protein>
<sequence length="67" mass="7155">MADGRAYNSIGLPSGVDDKNRRRYYRRCLRQVVANKIAADRAVGASSARNASPPDAAGANPHGRAIM</sequence>
<reference evidence="2" key="2">
    <citation type="submission" date="2023-01" db="EMBL/GenBank/DDBJ databases">
        <authorList>
            <person name="Petersen C."/>
        </authorList>
    </citation>
    <scope>NUCLEOTIDE SEQUENCE</scope>
    <source>
        <strain evidence="2">IBT 15450</strain>
    </source>
</reference>
<keyword evidence="3" id="KW-1185">Reference proteome</keyword>
<organism evidence="2 3">
    <name type="scientific">Penicillium canescens</name>
    <dbReference type="NCBI Taxonomy" id="5083"/>
    <lineage>
        <taxon>Eukaryota</taxon>
        <taxon>Fungi</taxon>
        <taxon>Dikarya</taxon>
        <taxon>Ascomycota</taxon>
        <taxon>Pezizomycotina</taxon>
        <taxon>Eurotiomycetes</taxon>
        <taxon>Eurotiomycetidae</taxon>
        <taxon>Eurotiales</taxon>
        <taxon>Aspergillaceae</taxon>
        <taxon>Penicillium</taxon>
    </lineage>
</organism>
<accession>A0AAD6IDH8</accession>
<evidence type="ECO:0000256" key="1">
    <source>
        <dbReference type="SAM" id="MobiDB-lite"/>
    </source>
</evidence>
<reference evidence="2" key="1">
    <citation type="journal article" date="2023" name="IMA Fungus">
        <title>Comparative genomic study of the Penicillium genus elucidates a diverse pangenome and 15 lateral gene transfer events.</title>
        <authorList>
            <person name="Petersen C."/>
            <person name="Sorensen T."/>
            <person name="Nielsen M.R."/>
            <person name="Sondergaard T.E."/>
            <person name="Sorensen J.L."/>
            <person name="Fitzpatrick D.A."/>
            <person name="Frisvad J.C."/>
            <person name="Nielsen K.L."/>
        </authorList>
    </citation>
    <scope>NUCLEOTIDE SEQUENCE</scope>
    <source>
        <strain evidence="2">IBT 15450</strain>
    </source>
</reference>
<dbReference type="Proteomes" id="UP001219568">
    <property type="component" value="Unassembled WGS sequence"/>
</dbReference>
<name>A0AAD6IDH8_PENCN</name>